<dbReference type="GO" id="GO:0005739">
    <property type="term" value="C:mitochondrion"/>
    <property type="evidence" value="ECO:0007669"/>
    <property type="project" value="UniProtKB-SubCell"/>
</dbReference>
<evidence type="ECO:0000256" key="3">
    <source>
        <dbReference type="ARBA" id="ARBA00023002"/>
    </source>
</evidence>
<dbReference type="PANTHER" id="PTHR44889">
    <property type="entry name" value="INACTIVE HYDROXYSTEROID DEHYDROGENASE-LIKE PROTEIN 1"/>
    <property type="match status" value="1"/>
</dbReference>
<dbReference type="SUPFAM" id="SSF51735">
    <property type="entry name" value="NAD(P)-binding Rossmann-fold domains"/>
    <property type="match status" value="1"/>
</dbReference>
<dbReference type="Proteomes" id="UP000735302">
    <property type="component" value="Unassembled WGS sequence"/>
</dbReference>
<evidence type="ECO:0000256" key="5">
    <source>
        <dbReference type="ARBA" id="ARBA00038261"/>
    </source>
</evidence>
<keyword evidence="7" id="KW-1185">Reference proteome</keyword>
<dbReference type="EMBL" id="BLXT01003028">
    <property type="protein sequence ID" value="GFO00043.1"/>
    <property type="molecule type" value="Genomic_DNA"/>
</dbReference>
<dbReference type="PRINTS" id="PR00081">
    <property type="entry name" value="GDHRDH"/>
</dbReference>
<dbReference type="Gene3D" id="3.40.50.720">
    <property type="entry name" value="NAD(P)-binding Rossmann-like Domain"/>
    <property type="match status" value="1"/>
</dbReference>
<keyword evidence="3" id="KW-0560">Oxidoreductase</keyword>
<keyword evidence="2" id="KW-0521">NADP</keyword>
<evidence type="ECO:0000256" key="2">
    <source>
        <dbReference type="ARBA" id="ARBA00022857"/>
    </source>
</evidence>
<comment type="subcellular location">
    <subcellularLocation>
        <location evidence="1">Mitochondrion</location>
    </subcellularLocation>
</comment>
<proteinExistence type="inferred from homology"/>
<gene>
    <name evidence="6" type="ORF">PoB_002654800</name>
</gene>
<evidence type="ECO:0000256" key="4">
    <source>
        <dbReference type="ARBA" id="ARBA00023128"/>
    </source>
</evidence>
<name>A0AAV4A045_9GAST</name>
<dbReference type="PANTHER" id="PTHR44889:SF1">
    <property type="entry name" value="INACTIVE HYDROXYSTEROID DEHYDROGENASE-LIKE PROTEIN 1"/>
    <property type="match status" value="1"/>
</dbReference>
<keyword evidence="4" id="KW-0496">Mitochondrion</keyword>
<reference evidence="6 7" key="1">
    <citation type="journal article" date="2021" name="Elife">
        <title>Chloroplast acquisition without the gene transfer in kleptoplastic sea slugs, Plakobranchus ocellatus.</title>
        <authorList>
            <person name="Maeda T."/>
            <person name="Takahashi S."/>
            <person name="Yoshida T."/>
            <person name="Shimamura S."/>
            <person name="Takaki Y."/>
            <person name="Nagai Y."/>
            <person name="Toyoda A."/>
            <person name="Suzuki Y."/>
            <person name="Arimoto A."/>
            <person name="Ishii H."/>
            <person name="Satoh N."/>
            <person name="Nishiyama T."/>
            <person name="Hasebe M."/>
            <person name="Maruyama T."/>
            <person name="Minagawa J."/>
            <person name="Obokata J."/>
            <person name="Shigenobu S."/>
        </authorList>
    </citation>
    <scope>NUCLEOTIDE SEQUENCE [LARGE SCALE GENOMIC DNA]</scope>
</reference>
<dbReference type="InterPro" id="IPR036291">
    <property type="entry name" value="NAD(P)-bd_dom_sf"/>
</dbReference>
<sequence>MVELTVPYESRMEEAYAFKEGKYLDLTKELKKDGYEAKIMPVEIGARGFMTRMIIPGMLERRRGVIINISSGYGRNPTPLMAVYSATKAFIDHFTKSLQMEYGKYHIAIQSVTPYIVSTNMTMNAPQGVLVPSAEKFVKSAISTVGISPRTHGFLPHSIMGFVLDNVPAFVRCHYMKLFSRQANEFIALKKQQEQQKD</sequence>
<accession>A0AAV4A045</accession>
<evidence type="ECO:0000256" key="1">
    <source>
        <dbReference type="ARBA" id="ARBA00004173"/>
    </source>
</evidence>
<evidence type="ECO:0000313" key="7">
    <source>
        <dbReference type="Proteomes" id="UP000735302"/>
    </source>
</evidence>
<organism evidence="6 7">
    <name type="scientific">Plakobranchus ocellatus</name>
    <dbReference type="NCBI Taxonomy" id="259542"/>
    <lineage>
        <taxon>Eukaryota</taxon>
        <taxon>Metazoa</taxon>
        <taxon>Spiralia</taxon>
        <taxon>Lophotrochozoa</taxon>
        <taxon>Mollusca</taxon>
        <taxon>Gastropoda</taxon>
        <taxon>Heterobranchia</taxon>
        <taxon>Euthyneura</taxon>
        <taxon>Panpulmonata</taxon>
        <taxon>Sacoglossa</taxon>
        <taxon>Placobranchoidea</taxon>
        <taxon>Plakobranchidae</taxon>
        <taxon>Plakobranchus</taxon>
    </lineage>
</organism>
<comment type="similarity">
    <text evidence="5">Belongs to the short-chain dehydrogenases/reductases (SDR) family. 17-beta-HSD 3 subfamily.</text>
</comment>
<dbReference type="InterPro" id="IPR002347">
    <property type="entry name" value="SDR_fam"/>
</dbReference>
<dbReference type="GO" id="GO:0016491">
    <property type="term" value="F:oxidoreductase activity"/>
    <property type="evidence" value="ECO:0007669"/>
    <property type="project" value="UniProtKB-KW"/>
</dbReference>
<dbReference type="AlphaFoldDB" id="A0AAV4A045"/>
<comment type="caution">
    <text evidence="6">The sequence shown here is derived from an EMBL/GenBank/DDBJ whole genome shotgun (WGS) entry which is preliminary data.</text>
</comment>
<dbReference type="InterPro" id="IPR052149">
    <property type="entry name" value="17-beta-HSD3-like"/>
</dbReference>
<dbReference type="InterPro" id="IPR020904">
    <property type="entry name" value="Sc_DH/Rdtase_CS"/>
</dbReference>
<evidence type="ECO:0000313" key="6">
    <source>
        <dbReference type="EMBL" id="GFO00043.1"/>
    </source>
</evidence>
<protein>
    <submittedName>
        <fullName evidence="6">Very-long-chain 3-oxoacyl-coa reductase</fullName>
    </submittedName>
</protein>
<dbReference type="PROSITE" id="PS00061">
    <property type="entry name" value="ADH_SHORT"/>
    <property type="match status" value="1"/>
</dbReference>
<dbReference type="Pfam" id="PF00106">
    <property type="entry name" value="adh_short"/>
    <property type="match status" value="1"/>
</dbReference>